<dbReference type="NCBIfam" id="NF004044">
    <property type="entry name" value="PRK05561.1"/>
    <property type="match status" value="1"/>
</dbReference>
<keyword evidence="6 9" id="KW-0238">DNA-binding</keyword>
<keyword evidence="13" id="KW-1185">Reference proteome</keyword>
<gene>
    <name evidence="9" type="primary">gyrA</name>
    <name evidence="12" type="ORF">LY60_00575</name>
</gene>
<feature type="active site" description="O-(5'-phospho-DNA)-tyrosine intermediate" evidence="9 10">
    <location>
        <position position="124"/>
    </location>
</feature>
<dbReference type="EC" id="5.6.2.2" evidence="9"/>
<keyword evidence="4 9" id="KW-0067">ATP-binding</keyword>
<dbReference type="GO" id="GO:0006265">
    <property type="term" value="P:DNA topological change"/>
    <property type="evidence" value="ECO:0007669"/>
    <property type="project" value="UniProtKB-UniRule"/>
</dbReference>
<dbReference type="NCBIfam" id="TIGR01063">
    <property type="entry name" value="gyrA"/>
    <property type="match status" value="1"/>
</dbReference>
<dbReference type="HAMAP" id="MF_01897">
    <property type="entry name" value="GyrA"/>
    <property type="match status" value="1"/>
</dbReference>
<dbReference type="FunFam" id="3.30.1360.40:FF:000002">
    <property type="entry name" value="DNA gyrase subunit A"/>
    <property type="match status" value="1"/>
</dbReference>
<accession>A0A562JLP6</accession>
<comment type="subcellular location">
    <subcellularLocation>
        <location evidence="9">Cytoplasm</location>
    </subcellularLocation>
</comment>
<dbReference type="CDD" id="cd00187">
    <property type="entry name" value="TOP4c"/>
    <property type="match status" value="1"/>
</dbReference>
<protein>
    <recommendedName>
        <fullName evidence="9">DNA gyrase subunit A</fullName>
        <ecNumber evidence="9">5.6.2.2</ecNumber>
    </recommendedName>
</protein>
<comment type="function">
    <text evidence="9">A type II topoisomerase that negatively supercoils closed circular double-stranded (ds) DNA in an ATP-dependent manner to modulate DNA topology and maintain chromosomes in an underwound state. Negative supercoiling favors strand separation, and DNA replication, transcription, recombination and repair, all of which involve strand separation. Also able to catalyze the interconversion of other topological isomers of dsDNA rings, including catenanes and knotted rings. Type II topoisomerases break and join 2 DNA strands simultaneously in an ATP-dependent manner.</text>
</comment>
<dbReference type="GO" id="GO:0005737">
    <property type="term" value="C:cytoplasm"/>
    <property type="evidence" value="ECO:0007669"/>
    <property type="project" value="UniProtKB-SubCell"/>
</dbReference>
<name>A0A562JLP6_9FIRM</name>
<dbReference type="InterPro" id="IPR035516">
    <property type="entry name" value="Gyrase/topoIV_suA_C"/>
</dbReference>
<dbReference type="Gene3D" id="2.120.10.90">
    <property type="entry name" value="DNA gyrase/topoisomerase IV, subunit A, C-terminal"/>
    <property type="match status" value="1"/>
</dbReference>
<dbReference type="EMBL" id="VLKH01000001">
    <property type="protein sequence ID" value="TWH83953.1"/>
    <property type="molecule type" value="Genomic_DNA"/>
</dbReference>
<evidence type="ECO:0000256" key="8">
    <source>
        <dbReference type="ARBA" id="ARBA00063644"/>
    </source>
</evidence>
<dbReference type="SUPFAM" id="SSF101904">
    <property type="entry name" value="GyrA/ParC C-terminal domain-like"/>
    <property type="match status" value="1"/>
</dbReference>
<comment type="subunit">
    <text evidence="8">Heterotetramer composed of ParC and ParE.</text>
</comment>
<dbReference type="Pfam" id="PF03989">
    <property type="entry name" value="DNA_gyraseA_C"/>
    <property type="match status" value="6"/>
</dbReference>
<dbReference type="FunFam" id="1.10.268.10:FF:000001">
    <property type="entry name" value="DNA gyrase subunit A"/>
    <property type="match status" value="1"/>
</dbReference>
<comment type="subunit">
    <text evidence="9">Heterotetramer, composed of two GyrA and two GyrB chains. In the heterotetramer, GyrA contains the active site tyrosine that forms a transient covalent intermediate with DNA, while GyrB binds cofactors and catalyzes ATP hydrolysis.</text>
</comment>
<dbReference type="PROSITE" id="PS52040">
    <property type="entry name" value="TOPO_IIA"/>
    <property type="match status" value="1"/>
</dbReference>
<dbReference type="GO" id="GO:0005524">
    <property type="term" value="F:ATP binding"/>
    <property type="evidence" value="ECO:0007669"/>
    <property type="project" value="UniProtKB-UniRule"/>
</dbReference>
<dbReference type="InterPro" id="IPR002205">
    <property type="entry name" value="Topo_IIA_dom_A"/>
</dbReference>
<dbReference type="Gene3D" id="3.30.1360.40">
    <property type="match status" value="1"/>
</dbReference>
<dbReference type="GO" id="GO:0005694">
    <property type="term" value="C:chromosome"/>
    <property type="evidence" value="ECO:0007669"/>
    <property type="project" value="InterPro"/>
</dbReference>
<proteinExistence type="inferred from homology"/>
<keyword evidence="9" id="KW-0963">Cytoplasm</keyword>
<dbReference type="Pfam" id="PF00521">
    <property type="entry name" value="DNA_topoisoIV"/>
    <property type="match status" value="1"/>
</dbReference>
<dbReference type="FunFam" id="3.90.199.10:FF:000001">
    <property type="entry name" value="DNA gyrase subunit A"/>
    <property type="match status" value="1"/>
</dbReference>
<dbReference type="GO" id="GO:0034335">
    <property type="term" value="F:DNA negative supercoiling activity"/>
    <property type="evidence" value="ECO:0007669"/>
    <property type="project" value="UniProtKB-ARBA"/>
</dbReference>
<comment type="caution">
    <text evidence="12">The sequence shown here is derived from an EMBL/GenBank/DDBJ whole genome shotgun (WGS) entry which is preliminary data.</text>
</comment>
<dbReference type="FunFam" id="2.120.10.90:FF:000005">
    <property type="entry name" value="DNA topoisomerase 4 subunit A"/>
    <property type="match status" value="1"/>
</dbReference>
<evidence type="ECO:0000313" key="13">
    <source>
        <dbReference type="Proteomes" id="UP000315343"/>
    </source>
</evidence>
<reference evidence="12 13" key="1">
    <citation type="submission" date="2019-07" db="EMBL/GenBank/DDBJ databases">
        <title>Genomic Encyclopedia of Type Strains, Phase I: the one thousand microbial genomes (KMG-I) project.</title>
        <authorList>
            <person name="Kyrpides N."/>
        </authorList>
    </citation>
    <scope>NUCLEOTIDE SEQUENCE [LARGE SCALE GENOMIC DNA]</scope>
    <source>
        <strain evidence="12 13">DSM 13558</strain>
    </source>
</reference>
<keyword evidence="5 9" id="KW-0799">Topoisomerase</keyword>
<evidence type="ECO:0000313" key="12">
    <source>
        <dbReference type="EMBL" id="TWH83953.1"/>
    </source>
</evidence>
<evidence type="ECO:0000256" key="9">
    <source>
        <dbReference type="HAMAP-Rule" id="MF_01897"/>
    </source>
</evidence>
<feature type="short sequence motif" description="GyrA-box" evidence="9">
    <location>
        <begin position="525"/>
        <end position="531"/>
    </location>
</feature>
<evidence type="ECO:0000256" key="4">
    <source>
        <dbReference type="ARBA" id="ARBA00022840"/>
    </source>
</evidence>
<dbReference type="SUPFAM" id="SSF56719">
    <property type="entry name" value="Type II DNA topoisomerase"/>
    <property type="match status" value="1"/>
</dbReference>
<keyword evidence="7 9" id="KW-0413">Isomerase</keyword>
<dbReference type="AlphaFoldDB" id="A0A562JLP6"/>
<evidence type="ECO:0000256" key="7">
    <source>
        <dbReference type="ARBA" id="ARBA00023235"/>
    </source>
</evidence>
<dbReference type="PANTHER" id="PTHR43493:SF5">
    <property type="entry name" value="DNA GYRASE SUBUNIT A, CHLOROPLASTIC_MITOCHONDRIAL"/>
    <property type="match status" value="1"/>
</dbReference>
<dbReference type="InterPro" id="IPR013757">
    <property type="entry name" value="Topo_IIA_A_a_sf"/>
</dbReference>
<dbReference type="InterPro" id="IPR006691">
    <property type="entry name" value="GyrA/parC_rep"/>
</dbReference>
<evidence type="ECO:0000259" key="11">
    <source>
        <dbReference type="PROSITE" id="PS52040"/>
    </source>
</evidence>
<dbReference type="InterPro" id="IPR013760">
    <property type="entry name" value="Topo_IIA-like_dom_sf"/>
</dbReference>
<feature type="domain" description="Topo IIA-type catalytic" evidence="11">
    <location>
        <begin position="36"/>
        <end position="498"/>
    </location>
</feature>
<dbReference type="PANTHER" id="PTHR43493">
    <property type="entry name" value="DNA GYRASE/TOPOISOMERASE SUBUNIT A"/>
    <property type="match status" value="1"/>
</dbReference>
<dbReference type="Gene3D" id="1.10.268.10">
    <property type="entry name" value="Topoisomerase, domain 3"/>
    <property type="match status" value="1"/>
</dbReference>
<evidence type="ECO:0000256" key="10">
    <source>
        <dbReference type="PROSITE-ProRule" id="PRU01384"/>
    </source>
</evidence>
<dbReference type="OrthoDB" id="9806486at2"/>
<dbReference type="Proteomes" id="UP000315343">
    <property type="component" value="Unassembled WGS sequence"/>
</dbReference>
<comment type="catalytic activity">
    <reaction evidence="1 9 10">
        <text>ATP-dependent breakage, passage and rejoining of double-stranded DNA.</text>
        <dbReference type="EC" id="5.6.2.2"/>
    </reaction>
</comment>
<dbReference type="Gene3D" id="3.90.199.10">
    <property type="entry name" value="Topoisomerase II, domain 5"/>
    <property type="match status" value="1"/>
</dbReference>
<evidence type="ECO:0000256" key="3">
    <source>
        <dbReference type="ARBA" id="ARBA00022741"/>
    </source>
</evidence>
<organism evidence="12 13">
    <name type="scientific">Sedimentibacter saalensis</name>
    <dbReference type="NCBI Taxonomy" id="130788"/>
    <lineage>
        <taxon>Bacteria</taxon>
        <taxon>Bacillati</taxon>
        <taxon>Bacillota</taxon>
        <taxon>Tissierellia</taxon>
        <taxon>Sedimentibacter</taxon>
    </lineage>
</organism>
<dbReference type="InterPro" id="IPR050220">
    <property type="entry name" value="Type_II_DNA_Topoisomerases"/>
</dbReference>
<dbReference type="GO" id="GO:0003677">
    <property type="term" value="F:DNA binding"/>
    <property type="evidence" value="ECO:0007669"/>
    <property type="project" value="UniProtKB-UniRule"/>
</dbReference>
<evidence type="ECO:0000256" key="5">
    <source>
        <dbReference type="ARBA" id="ARBA00023029"/>
    </source>
</evidence>
<dbReference type="GO" id="GO:0009330">
    <property type="term" value="C:DNA topoisomerase type II (double strand cut, ATP-hydrolyzing) complex"/>
    <property type="evidence" value="ECO:0007669"/>
    <property type="project" value="TreeGrafter"/>
</dbReference>
<evidence type="ECO:0000256" key="2">
    <source>
        <dbReference type="ARBA" id="ARBA00008263"/>
    </source>
</evidence>
<evidence type="ECO:0000256" key="1">
    <source>
        <dbReference type="ARBA" id="ARBA00000185"/>
    </source>
</evidence>
<comment type="similarity">
    <text evidence="2 9">Belongs to the type II topoisomerase GyrA/ParC subunit family.</text>
</comment>
<dbReference type="GO" id="GO:0006261">
    <property type="term" value="P:DNA-templated DNA replication"/>
    <property type="evidence" value="ECO:0007669"/>
    <property type="project" value="UniProtKB-UniRule"/>
</dbReference>
<dbReference type="NCBIfam" id="NF004043">
    <property type="entry name" value="PRK05560.1"/>
    <property type="match status" value="1"/>
</dbReference>
<dbReference type="RefSeq" id="WP_145079631.1">
    <property type="nucleotide sequence ID" value="NZ_DAMBUX010000006.1"/>
</dbReference>
<evidence type="ECO:0000256" key="6">
    <source>
        <dbReference type="ARBA" id="ARBA00023125"/>
    </source>
</evidence>
<dbReference type="InterPro" id="IPR013758">
    <property type="entry name" value="Topo_IIA_A/C_ab"/>
</dbReference>
<keyword evidence="3 9" id="KW-0547">Nucleotide-binding</keyword>
<sequence length="820" mass="92813">MSEIENNSKIIETNITQEMRKSYLDYAMTVIVSRALPDVRDGLKPVHRRILYSANELGLTPDKPHKKSARIVGDVLGKYHPHGDTAVYDAMVRLAQSFSMRYPLIDGHGNFGSVDGDGAAAMRYTEARMSKMALELLRDFNKDTVDFRPNFDETLKEPVVLPSRFPNLLVNGSSGIAVGMASSIPPHNLGEVINGIIAYIDDPEIDVLGLMKYIKGPDFPTGAIIEGKENIKEAYLTGRGMVRVKSKVEIEEAKNNKSRIIVSEIPYVVNKARLIEKIAELVKDKRIDGISDLRDESDRTGMRIVIEIKRDFNPNIVLNNLYKHTQLQDNFSIIMIALVNNEPKVLNLKEMIHYYVLHQREIIVRRTKYDLEKAEARAHIVEGLIKAIDNIDEVIRIIRASYDDAEQRLMAAFTLSDIQARAIVDMRLRRLQGLEREKLSQEYEELMQMIAKFKEILANMHLVDNIVKEELLEIKNNYNDERRTEIIADEGEINFEDLIEEENVAITLTNFGYIKRLPEDTYKAQNRGGKGVTALTTREEDFVKDLFITSTHDYLLFLTNKGKMYRIKAYEVPEARRQAKGTAAINLIHIDTDEQIRAIIPIRSFDNENEFLILATKKGIIKKTKLKEFDTSRKTGLVAIKIADDDELISVNKTDGTKDIFVVTKNGKGIRFSENDVRETGRNTMGVKAITTSEDDELVSMSIIKESDENKYILTVTENGYAKITLSEEFRCQNRGGKGMRAHSINEKTGLIVGSLIVEKEDDLMILSTNGSIIRMHSSGISIMGRDAQGVIAMRLNGEDKVASIAKIFSEDDIVEEDEE</sequence>
<dbReference type="SMART" id="SM00434">
    <property type="entry name" value="TOP4c"/>
    <property type="match status" value="1"/>
</dbReference>
<comment type="miscellaneous">
    <text evidence="9">Few gyrases are as efficient as E.coli at forming negative supercoils. Not all organisms have 2 type II topoisomerases; in organisms with a single type II topoisomerase this enzyme also has to decatenate newly replicated chromosomes.</text>
</comment>
<dbReference type="InterPro" id="IPR005743">
    <property type="entry name" value="GyrA"/>
</dbReference>